<dbReference type="GO" id="GO:0003676">
    <property type="term" value="F:nucleic acid binding"/>
    <property type="evidence" value="ECO:0007669"/>
    <property type="project" value="InterPro"/>
</dbReference>
<dbReference type="InterPro" id="IPR002156">
    <property type="entry name" value="RNaseH_domain"/>
</dbReference>
<dbReference type="EMBL" id="JANJYI010000008">
    <property type="protein sequence ID" value="KAK2639286.1"/>
    <property type="molecule type" value="Genomic_DNA"/>
</dbReference>
<dbReference type="InterPro" id="IPR044730">
    <property type="entry name" value="RNase_H-like_dom_plant"/>
</dbReference>
<comment type="caution">
    <text evidence="2">The sequence shown here is derived from an EMBL/GenBank/DDBJ whole genome shotgun (WGS) entry which is preliminary data.</text>
</comment>
<dbReference type="Proteomes" id="UP001280121">
    <property type="component" value="Unassembled WGS sequence"/>
</dbReference>
<keyword evidence="3" id="KW-1185">Reference proteome</keyword>
<dbReference type="PANTHER" id="PTHR47723:SF22">
    <property type="entry name" value="RNASE H TYPE-1 DOMAIN-CONTAINING PROTEIN"/>
    <property type="match status" value="1"/>
</dbReference>
<dbReference type="InterPro" id="IPR012337">
    <property type="entry name" value="RNaseH-like_sf"/>
</dbReference>
<gene>
    <name evidence="2" type="ORF">Ddye_027081</name>
</gene>
<dbReference type="InterPro" id="IPR036397">
    <property type="entry name" value="RNaseH_sf"/>
</dbReference>
<dbReference type="Pfam" id="PF13456">
    <property type="entry name" value="RVT_3"/>
    <property type="match status" value="1"/>
</dbReference>
<dbReference type="GO" id="GO:0004523">
    <property type="term" value="F:RNA-DNA hybrid ribonuclease activity"/>
    <property type="evidence" value="ECO:0007669"/>
    <property type="project" value="InterPro"/>
</dbReference>
<name>A0AAD9WQ51_9ROSI</name>
<dbReference type="PANTHER" id="PTHR47723">
    <property type="entry name" value="OS05G0353850 PROTEIN"/>
    <property type="match status" value="1"/>
</dbReference>
<reference evidence="2" key="1">
    <citation type="journal article" date="2023" name="Plant J.">
        <title>Genome sequences and population genomics provide insights into the demographic history, inbreeding, and mutation load of two 'living fossil' tree species of Dipteronia.</title>
        <authorList>
            <person name="Feng Y."/>
            <person name="Comes H.P."/>
            <person name="Chen J."/>
            <person name="Zhu S."/>
            <person name="Lu R."/>
            <person name="Zhang X."/>
            <person name="Li P."/>
            <person name="Qiu J."/>
            <person name="Olsen K.M."/>
            <person name="Qiu Y."/>
        </authorList>
    </citation>
    <scope>NUCLEOTIDE SEQUENCE</scope>
    <source>
        <strain evidence="2">KIB01</strain>
    </source>
</reference>
<accession>A0AAD9WQ51</accession>
<organism evidence="2 3">
    <name type="scientific">Dipteronia dyeriana</name>
    <dbReference type="NCBI Taxonomy" id="168575"/>
    <lineage>
        <taxon>Eukaryota</taxon>
        <taxon>Viridiplantae</taxon>
        <taxon>Streptophyta</taxon>
        <taxon>Embryophyta</taxon>
        <taxon>Tracheophyta</taxon>
        <taxon>Spermatophyta</taxon>
        <taxon>Magnoliopsida</taxon>
        <taxon>eudicotyledons</taxon>
        <taxon>Gunneridae</taxon>
        <taxon>Pentapetalae</taxon>
        <taxon>rosids</taxon>
        <taxon>malvids</taxon>
        <taxon>Sapindales</taxon>
        <taxon>Sapindaceae</taxon>
        <taxon>Hippocastanoideae</taxon>
        <taxon>Acereae</taxon>
        <taxon>Dipteronia</taxon>
    </lineage>
</organism>
<proteinExistence type="predicted"/>
<feature type="domain" description="RNase H type-1" evidence="1">
    <location>
        <begin position="71"/>
        <end position="194"/>
    </location>
</feature>
<dbReference type="CDD" id="cd06222">
    <property type="entry name" value="RNase_H_like"/>
    <property type="match status" value="1"/>
</dbReference>
<sequence length="194" mass="21403">MVLEIVVDCYRLVGGQELHVEFSGGVAKRGSEVPITALLLNTVDLCTESKRCRVPYNEVWRPPVKNLLKFNVNGSVRGKPGPAGIGGVLRDFTGKFLCMFSLYVAVLDSNLAELLAIEKACSLVVSNWALYGLLIDIASDSKVAVYWINDEGICSLNYVNMVYDCRELIRSHGGISIYYISRSMNSFANILAKK</sequence>
<dbReference type="InterPro" id="IPR053151">
    <property type="entry name" value="RNase_H-like"/>
</dbReference>
<evidence type="ECO:0000313" key="2">
    <source>
        <dbReference type="EMBL" id="KAK2639286.1"/>
    </source>
</evidence>
<dbReference type="AlphaFoldDB" id="A0AAD9WQ51"/>
<protein>
    <recommendedName>
        <fullName evidence="1">RNase H type-1 domain-containing protein</fullName>
    </recommendedName>
</protein>
<evidence type="ECO:0000259" key="1">
    <source>
        <dbReference type="Pfam" id="PF13456"/>
    </source>
</evidence>
<dbReference type="SUPFAM" id="SSF53098">
    <property type="entry name" value="Ribonuclease H-like"/>
    <property type="match status" value="1"/>
</dbReference>
<evidence type="ECO:0000313" key="3">
    <source>
        <dbReference type="Proteomes" id="UP001280121"/>
    </source>
</evidence>
<dbReference type="Gene3D" id="3.30.420.10">
    <property type="entry name" value="Ribonuclease H-like superfamily/Ribonuclease H"/>
    <property type="match status" value="1"/>
</dbReference>